<name>A0ABW2TP40_9PSEU</name>
<sequence>MISTVFDGIARHTREGYAFQLRAMTEGFRTAVAERDGPFGDGRKD</sequence>
<evidence type="ECO:0000313" key="2">
    <source>
        <dbReference type="Proteomes" id="UP001596512"/>
    </source>
</evidence>
<gene>
    <name evidence="1" type="ORF">ACFQV2_16795</name>
</gene>
<proteinExistence type="predicted"/>
<accession>A0ABW2TP40</accession>
<evidence type="ECO:0000313" key="1">
    <source>
        <dbReference type="EMBL" id="MFC7614924.1"/>
    </source>
</evidence>
<organism evidence="1 2">
    <name type="scientific">Actinokineospora soli</name>
    <dbReference type="NCBI Taxonomy" id="1048753"/>
    <lineage>
        <taxon>Bacteria</taxon>
        <taxon>Bacillati</taxon>
        <taxon>Actinomycetota</taxon>
        <taxon>Actinomycetes</taxon>
        <taxon>Pseudonocardiales</taxon>
        <taxon>Pseudonocardiaceae</taxon>
        <taxon>Actinokineospora</taxon>
    </lineage>
</organism>
<dbReference type="Proteomes" id="UP001596512">
    <property type="component" value="Unassembled WGS sequence"/>
</dbReference>
<keyword evidence="2" id="KW-1185">Reference proteome</keyword>
<comment type="caution">
    <text evidence="1">The sequence shown here is derived from an EMBL/GenBank/DDBJ whole genome shotgun (WGS) entry which is preliminary data.</text>
</comment>
<reference evidence="2" key="1">
    <citation type="journal article" date="2019" name="Int. J. Syst. Evol. Microbiol.">
        <title>The Global Catalogue of Microorganisms (GCM) 10K type strain sequencing project: providing services to taxonomists for standard genome sequencing and annotation.</title>
        <authorList>
            <consortium name="The Broad Institute Genomics Platform"/>
            <consortium name="The Broad Institute Genome Sequencing Center for Infectious Disease"/>
            <person name="Wu L."/>
            <person name="Ma J."/>
        </authorList>
    </citation>
    <scope>NUCLEOTIDE SEQUENCE [LARGE SCALE GENOMIC DNA]</scope>
    <source>
        <strain evidence="2">JCM 17695</strain>
    </source>
</reference>
<protein>
    <submittedName>
        <fullName evidence="1">Uncharacterized protein</fullName>
    </submittedName>
</protein>
<dbReference type="EMBL" id="JBHTEY010000004">
    <property type="protein sequence ID" value="MFC7614924.1"/>
    <property type="molecule type" value="Genomic_DNA"/>
</dbReference>